<dbReference type="OMA" id="MVFLQIG"/>
<dbReference type="AlphaFoldDB" id="U1HH25"/>
<gene>
    <name evidence="3" type="ORF">EPUS_06935</name>
</gene>
<feature type="transmembrane region" description="Helical" evidence="1">
    <location>
        <begin position="225"/>
        <end position="248"/>
    </location>
</feature>
<feature type="transmembrane region" description="Helical" evidence="1">
    <location>
        <begin position="255"/>
        <end position="275"/>
    </location>
</feature>
<dbReference type="EMBL" id="KE721541">
    <property type="protein sequence ID" value="ERF68124.1"/>
    <property type="molecule type" value="Genomic_DNA"/>
</dbReference>
<name>U1HH25_ENDPU</name>
<organism evidence="3 4">
    <name type="scientific">Endocarpon pusillum (strain Z07020 / HMAS-L-300199)</name>
    <name type="common">Lichen-forming fungus</name>
    <dbReference type="NCBI Taxonomy" id="1263415"/>
    <lineage>
        <taxon>Eukaryota</taxon>
        <taxon>Fungi</taxon>
        <taxon>Dikarya</taxon>
        <taxon>Ascomycota</taxon>
        <taxon>Pezizomycotina</taxon>
        <taxon>Eurotiomycetes</taxon>
        <taxon>Chaetothyriomycetidae</taxon>
        <taxon>Verrucariales</taxon>
        <taxon>Verrucariaceae</taxon>
        <taxon>Endocarpon</taxon>
    </lineage>
</organism>
<evidence type="ECO:0000259" key="2">
    <source>
        <dbReference type="Pfam" id="PF20237"/>
    </source>
</evidence>
<dbReference type="GeneID" id="19241824"/>
<proteinExistence type="predicted"/>
<reference evidence="4" key="1">
    <citation type="journal article" date="2014" name="BMC Genomics">
        <title>Genome characteristics reveal the impact of lichenization on lichen-forming fungus Endocarpon pusillum Hedwig (Verrucariales, Ascomycota).</title>
        <authorList>
            <person name="Wang Y.-Y."/>
            <person name="Liu B."/>
            <person name="Zhang X.-Y."/>
            <person name="Zhou Q.-M."/>
            <person name="Zhang T."/>
            <person name="Li H."/>
            <person name="Yu Y.-F."/>
            <person name="Zhang X.-L."/>
            <person name="Hao X.-Y."/>
            <person name="Wang M."/>
            <person name="Wang L."/>
            <person name="Wei J.-C."/>
        </authorList>
    </citation>
    <scope>NUCLEOTIDE SEQUENCE [LARGE SCALE GENOMIC DNA]</scope>
    <source>
        <strain evidence="4">Z07020 / HMAS-L-300199</strain>
    </source>
</reference>
<dbReference type="HOGENOM" id="CLU_051118_1_1_1"/>
<dbReference type="RefSeq" id="XP_007806262.1">
    <property type="nucleotide sequence ID" value="XM_007808071.1"/>
</dbReference>
<evidence type="ECO:0000256" key="1">
    <source>
        <dbReference type="SAM" id="Phobius"/>
    </source>
</evidence>
<dbReference type="eggNOG" id="ENOG502SPW2">
    <property type="taxonomic scope" value="Eukaryota"/>
</dbReference>
<sequence length="299" mass="34541">MESIILQLYEHLNANNSTTNGTNMKEESVTSHDRSEKPWKYIGYRGFCDFVASDNDFFILRRFSALTARLLLILQDELVELETQLSVLESRLSEKLAPDVHNGSFRQETQKTRLDLIREIDKKLRAYNELIIQHSDLRSRPRVPQKDVASLANWFHNNQNAILEEETDFINHRKDLFAMVPKMKTPLRRVLEQSSHFRLTRLWRKSPVLEDDNVHYASDVRIDQFITFTITGLGLAMLISPLWILAFVSDISRRLAVITAFVVVFLGIISFTTVARPFESLSASAASEKAELQKEISDW</sequence>
<keyword evidence="1" id="KW-0812">Transmembrane</keyword>
<dbReference type="PANTHER" id="PTHR34502">
    <property type="entry name" value="DUF6594 DOMAIN-CONTAINING PROTEIN-RELATED"/>
    <property type="match status" value="1"/>
</dbReference>
<dbReference type="InterPro" id="IPR046529">
    <property type="entry name" value="DUF6594"/>
</dbReference>
<dbReference type="PANTHER" id="PTHR34502:SF4">
    <property type="entry name" value="DUF6594 DOMAIN-CONTAINING PROTEIN"/>
    <property type="match status" value="1"/>
</dbReference>
<keyword evidence="4" id="KW-1185">Reference proteome</keyword>
<keyword evidence="1" id="KW-1133">Transmembrane helix</keyword>
<evidence type="ECO:0000313" key="3">
    <source>
        <dbReference type="EMBL" id="ERF68124.1"/>
    </source>
</evidence>
<dbReference type="Proteomes" id="UP000019373">
    <property type="component" value="Unassembled WGS sequence"/>
</dbReference>
<dbReference type="Pfam" id="PF20237">
    <property type="entry name" value="DUF6594"/>
    <property type="match status" value="1"/>
</dbReference>
<dbReference type="OrthoDB" id="5416037at2759"/>
<feature type="domain" description="DUF6594" evidence="2">
    <location>
        <begin position="44"/>
        <end position="286"/>
    </location>
</feature>
<keyword evidence="1" id="KW-0472">Membrane</keyword>
<accession>U1HH25</accession>
<protein>
    <recommendedName>
        <fullName evidence="2">DUF6594 domain-containing protein</fullName>
    </recommendedName>
</protein>
<evidence type="ECO:0000313" key="4">
    <source>
        <dbReference type="Proteomes" id="UP000019373"/>
    </source>
</evidence>